<dbReference type="OrthoDB" id="144877at2157"/>
<organism evidence="1 2">
    <name type="scientific">Methanothermus fervidus (strain ATCC 43054 / DSM 2088 / JCM 10308 / V24 S)</name>
    <dbReference type="NCBI Taxonomy" id="523846"/>
    <lineage>
        <taxon>Archaea</taxon>
        <taxon>Methanobacteriati</taxon>
        <taxon>Methanobacteriota</taxon>
        <taxon>Methanomada group</taxon>
        <taxon>Methanobacteria</taxon>
        <taxon>Methanobacteriales</taxon>
        <taxon>Methanothermaceae</taxon>
        <taxon>Methanothermus</taxon>
    </lineage>
</organism>
<sequence>MGFRKKVLSSLDLDLSEGACGICHEVLKRICENGGFTRSIELPEGCFSEVVDDSGEVIGKGKDITWAPSILKAQIDAELLPSDISHDLSKVLTSKIDLKKVSEMFGYGRVVTPASIVISKIWEKGGYVEIKKEGLGIKSLLYDSNDKLISEAVSSFCPVCAINISAAKNKKIRKEIQEKLKNSVNTGKIKYQRKMVNIIEWKKRRVFTRILEKDKQIGLNWGCCIAYSTVRAEMDAGLGSKKLNRLFQNYCDNCPLKHCWLGKPISAIGNKVLERIKKINVKEIVKYKNYITVDLVEDNKIIGHGVGTLCSLSASANALLRSDAKIILKPSPAKGFPRRE</sequence>
<proteinExistence type="predicted"/>
<dbReference type="EMBL" id="CP002278">
    <property type="protein sequence ID" value="ADP77301.1"/>
    <property type="molecule type" value="Genomic_DNA"/>
</dbReference>
<reference evidence="1 2" key="1">
    <citation type="journal article" date="2010" name="Stand. Genomic Sci.">
        <title>Complete genome sequence of Methanothermus fervidus type strain (V24S).</title>
        <authorList>
            <person name="Anderson I."/>
            <person name="Djao O.D."/>
            <person name="Misra M."/>
            <person name="Chertkov O."/>
            <person name="Nolan M."/>
            <person name="Lucas S."/>
            <person name="Lapidus A."/>
            <person name="Del Rio T.G."/>
            <person name="Tice H."/>
            <person name="Cheng J.F."/>
            <person name="Tapia R."/>
            <person name="Han C."/>
            <person name="Goodwin L."/>
            <person name="Pitluck S."/>
            <person name="Liolios K."/>
            <person name="Ivanova N."/>
            <person name="Mavromatis K."/>
            <person name="Mikhailova N."/>
            <person name="Pati A."/>
            <person name="Brambilla E."/>
            <person name="Chen A."/>
            <person name="Palaniappan K."/>
            <person name="Land M."/>
            <person name="Hauser L."/>
            <person name="Chang Y.J."/>
            <person name="Jeffries C.D."/>
            <person name="Sikorski J."/>
            <person name="Spring S."/>
            <person name="Rohde M."/>
            <person name="Eichinger K."/>
            <person name="Huber H."/>
            <person name="Wirth R."/>
            <person name="Goker M."/>
            <person name="Detter J.C."/>
            <person name="Woyke T."/>
            <person name="Bristow J."/>
            <person name="Eisen J.A."/>
            <person name="Markowitz V."/>
            <person name="Hugenholtz P."/>
            <person name="Klenk H.P."/>
            <person name="Kyrpides N.C."/>
        </authorList>
    </citation>
    <scope>NUCLEOTIDE SEQUENCE [LARGE SCALE GENOMIC DNA]</scope>
    <source>
        <strain evidence="2">ATCC 43054 / DSM 2088 / JCM 10308 / V24 S</strain>
    </source>
</reference>
<gene>
    <name evidence="1" type="ordered locus">Mfer_0501</name>
</gene>
<dbReference type="HOGENOM" id="CLU_835795_0_0_2"/>
<keyword evidence="2" id="KW-1185">Reference proteome</keyword>
<accession>E3GYB9</accession>
<dbReference type="AlphaFoldDB" id="E3GYB9"/>
<name>E3GYB9_METFV</name>
<protein>
    <submittedName>
        <fullName evidence="1">Uncharacterized protein</fullName>
    </submittedName>
</protein>
<dbReference type="Proteomes" id="UP000002315">
    <property type="component" value="Chromosome"/>
</dbReference>
<evidence type="ECO:0000313" key="2">
    <source>
        <dbReference type="Proteomes" id="UP000002315"/>
    </source>
</evidence>
<dbReference type="KEGG" id="mfv:Mfer_0501"/>
<evidence type="ECO:0000313" key="1">
    <source>
        <dbReference type="EMBL" id="ADP77301.1"/>
    </source>
</evidence>
<dbReference type="STRING" id="523846.Mfer_0501"/>